<proteinExistence type="predicted"/>
<name>A0A436ZV15_ARTFL</name>
<dbReference type="VEuPathDB" id="FungiDB:DFL_007215"/>
<dbReference type="Pfam" id="PF06985">
    <property type="entry name" value="HET"/>
    <property type="match status" value="1"/>
</dbReference>
<sequence length="596" mass="67947">MDVDETTLEGYVFLRLPEETAFRVVEILPGEKDTPIYCKLHVTDWENTLPYEAISYVWGDSTRENPVFVDGKQLNVTRSLWTAINHLRYPDRARFLWADIICIDQEHNGEKGKQIQQMKRIYENAQAVLSWLGPDTEDHKAGPAIEAIRVVSDFLCRELKVTVADLKAMDNLTEFVFKHRETLPNPDECDFSSEELWKALAWFYSIPYFTRVWVIQEVNANRERTAHCGYETIPWDLVEIVAGYIIMETDFSKRWGFSKTNVWWAATTTELKCPENWLFMLYLASNYGCLDARDVIYGLRGLMRFSKGAELLTPDYDKTILEVYRDSVEAALVNFENTDVLLYLAGIEIPSWIPAWNVSMLFRNPFRFGNRVPWKPAGDTRAAWSIDKAKNVLSISGFIADTIKISQPYNEMYFGTTMLNSEEGTAKLRQIWREILEIIEQATSSATPFTKGLLNAAGNAFSFGLNEKSFPAEEELLLHRFVAYLKIVLDGEVFAKYVLADLANESVDADGSLFGKPVWDFTYPESSFYVTEGGLLGCCVSSTKVGDSVAVPLGSTYPLVLQPEEDGKFLIRGFTYVYGIMHGERKDASTRVIELR</sequence>
<comment type="caution">
    <text evidence="2">The sequence shown here is derived from an EMBL/GenBank/DDBJ whole genome shotgun (WGS) entry which is preliminary data.</text>
</comment>
<accession>A0A436ZV15</accession>
<dbReference type="Proteomes" id="UP000283090">
    <property type="component" value="Unassembled WGS sequence"/>
</dbReference>
<evidence type="ECO:0000313" key="3">
    <source>
        <dbReference type="Proteomes" id="UP000283090"/>
    </source>
</evidence>
<dbReference type="AlphaFoldDB" id="A0A436ZV15"/>
<reference evidence="2 3" key="1">
    <citation type="submission" date="2019-01" db="EMBL/GenBank/DDBJ databases">
        <title>Intercellular communication is required for trap formation in the nematode-trapping fungus Duddingtonia flagrans.</title>
        <authorList>
            <person name="Youssar L."/>
            <person name="Wernet V."/>
            <person name="Hensel N."/>
            <person name="Hildebrandt H.-G."/>
            <person name="Fischer R."/>
        </authorList>
    </citation>
    <scope>NUCLEOTIDE SEQUENCE [LARGE SCALE GENOMIC DNA]</scope>
    <source>
        <strain evidence="2 3">CBS H-5679</strain>
    </source>
</reference>
<dbReference type="PANTHER" id="PTHR24148">
    <property type="entry name" value="ANKYRIN REPEAT DOMAIN-CONTAINING PROTEIN 39 HOMOLOG-RELATED"/>
    <property type="match status" value="1"/>
</dbReference>
<organism evidence="2 3">
    <name type="scientific">Arthrobotrys flagrans</name>
    <name type="common">Nematode-trapping fungus</name>
    <name type="synonym">Trichothecium flagrans</name>
    <dbReference type="NCBI Taxonomy" id="97331"/>
    <lineage>
        <taxon>Eukaryota</taxon>
        <taxon>Fungi</taxon>
        <taxon>Dikarya</taxon>
        <taxon>Ascomycota</taxon>
        <taxon>Pezizomycotina</taxon>
        <taxon>Orbiliomycetes</taxon>
        <taxon>Orbiliales</taxon>
        <taxon>Orbiliaceae</taxon>
        <taxon>Arthrobotrys</taxon>
    </lineage>
</organism>
<protein>
    <recommendedName>
        <fullName evidence="1">Heterokaryon incompatibility domain-containing protein</fullName>
    </recommendedName>
</protein>
<dbReference type="PANTHER" id="PTHR24148:SF82">
    <property type="entry name" value="HETEROKARYON INCOMPATIBILITY DOMAIN-CONTAINING PROTEIN"/>
    <property type="match status" value="1"/>
</dbReference>
<dbReference type="InterPro" id="IPR010730">
    <property type="entry name" value="HET"/>
</dbReference>
<dbReference type="STRING" id="97331.A0A436ZV15"/>
<dbReference type="EMBL" id="SAEB01000009">
    <property type="protein sequence ID" value="RVD82804.1"/>
    <property type="molecule type" value="Genomic_DNA"/>
</dbReference>
<gene>
    <name evidence="2" type="ORF">DFL_007215</name>
</gene>
<dbReference type="OrthoDB" id="2504919at2759"/>
<keyword evidence="3" id="KW-1185">Reference proteome</keyword>
<feature type="domain" description="Heterokaryon incompatibility" evidence="1">
    <location>
        <begin position="51"/>
        <end position="217"/>
    </location>
</feature>
<dbReference type="Pfam" id="PF26639">
    <property type="entry name" value="Het-6_barrel"/>
    <property type="match status" value="1"/>
</dbReference>
<dbReference type="GeneID" id="93589526"/>
<dbReference type="InterPro" id="IPR052895">
    <property type="entry name" value="HetReg/Transcr_Mod"/>
</dbReference>
<evidence type="ECO:0000259" key="1">
    <source>
        <dbReference type="Pfam" id="PF06985"/>
    </source>
</evidence>
<dbReference type="RefSeq" id="XP_067488348.1">
    <property type="nucleotide sequence ID" value="XM_067636764.1"/>
</dbReference>
<evidence type="ECO:0000313" key="2">
    <source>
        <dbReference type="EMBL" id="RVD82804.1"/>
    </source>
</evidence>